<accession>A0A078APY8</accession>
<dbReference type="Gene3D" id="1.25.40.10">
    <property type="entry name" value="Tetratricopeptide repeat domain"/>
    <property type="match status" value="1"/>
</dbReference>
<dbReference type="Proteomes" id="UP000039865">
    <property type="component" value="Unassembled WGS sequence"/>
</dbReference>
<dbReference type="SUPFAM" id="SSF48452">
    <property type="entry name" value="TPR-like"/>
    <property type="match status" value="1"/>
</dbReference>
<dbReference type="OrthoDB" id="293758at2759"/>
<dbReference type="InParanoid" id="A0A078APY8"/>
<dbReference type="EMBL" id="CCKQ01011445">
    <property type="protein sequence ID" value="CDW83013.1"/>
    <property type="molecule type" value="Genomic_DNA"/>
</dbReference>
<dbReference type="PROSITE" id="PS50293">
    <property type="entry name" value="TPR_REGION"/>
    <property type="match status" value="1"/>
</dbReference>
<proteinExistence type="predicted"/>
<evidence type="ECO:0000313" key="3">
    <source>
        <dbReference type="EMBL" id="CDW83013.1"/>
    </source>
</evidence>
<dbReference type="InterPro" id="IPR019734">
    <property type="entry name" value="TPR_rpt"/>
</dbReference>
<reference evidence="3 4" key="1">
    <citation type="submission" date="2014-06" db="EMBL/GenBank/DDBJ databases">
        <authorList>
            <person name="Swart Estienne"/>
        </authorList>
    </citation>
    <scope>NUCLEOTIDE SEQUENCE [LARGE SCALE GENOMIC DNA]</scope>
    <source>
        <strain evidence="3 4">130c</strain>
    </source>
</reference>
<evidence type="ECO:0000256" key="2">
    <source>
        <dbReference type="SAM" id="MobiDB-lite"/>
    </source>
</evidence>
<feature type="region of interest" description="Disordered" evidence="2">
    <location>
        <begin position="704"/>
        <end position="729"/>
    </location>
</feature>
<keyword evidence="1" id="KW-0802">TPR repeat</keyword>
<name>A0A078APY8_STYLE</name>
<keyword evidence="4" id="KW-1185">Reference proteome</keyword>
<organism evidence="3 4">
    <name type="scientific">Stylonychia lemnae</name>
    <name type="common">Ciliate</name>
    <dbReference type="NCBI Taxonomy" id="5949"/>
    <lineage>
        <taxon>Eukaryota</taxon>
        <taxon>Sar</taxon>
        <taxon>Alveolata</taxon>
        <taxon>Ciliophora</taxon>
        <taxon>Intramacronucleata</taxon>
        <taxon>Spirotrichea</taxon>
        <taxon>Stichotrichia</taxon>
        <taxon>Sporadotrichida</taxon>
        <taxon>Oxytrichidae</taxon>
        <taxon>Stylonychinae</taxon>
        <taxon>Stylonychia</taxon>
    </lineage>
</organism>
<feature type="repeat" description="TPR" evidence="1">
    <location>
        <begin position="239"/>
        <end position="272"/>
    </location>
</feature>
<dbReference type="PROSITE" id="PS50005">
    <property type="entry name" value="TPR"/>
    <property type="match status" value="1"/>
</dbReference>
<sequence length="729" mass="85950">MASKIYWQRGYQILLQNQIRNHFMIEHQPKANKKEKYKGFTERLQLINDKMKHQRLSKQRQSLQTIDDESNKSVLASEQKKNYFNKNMINRQRTKNDQNQSISDKIKEIIKHQASLFMVSNKMLVKDMDISRDMLETVTINKQEMNDLDQAKREYFSRIEFERKYAFFYFKQRDSKQCYHHLDEIITLAKYAYDIELLKRTLDIQSQVALYFDEFNKAKEIFKILRNIANDESDMKNKMQAYYNMGKCYSQLKDYENAIKCFKKILEICWRIDDIGWEVRAYEQLGIQNYYLGELMKSQQYNDRAMRGKFEKKESKIRDLYSGLGSNRNLSTDSYKESFKKIKNIIDQFDSIKIEQHDIDVQNRIIKAHLGIQNLRKAVDFYRNGIYQNQNPLQIRDGSPLSNVSLSLLPSPRMQTENNKMKNAQLLPFFDGDSKSALTQRQVYELKVAKRQTKKNQNVSINLEQIAYNLNKDQTNDLTPMQQKAKQKYSLKILEETIENRPKKPKALKNPHCKSQVDMGQIVRQAKINGAKKSPLRLINHLSPSRNIRNFKENEDLKSVNAVQTFQELEDGIKAKITFAENNLLKIDDLNDDQLIRLLTQERQNNQHDRRGNLQIQKLLRQLTKRKVSNFQNSETQSQVGGYQPKNYQNHNNQNKPLTIDVKVLATIKHPQNPRIKKYNDQLNQAIALTLSSINFRKSSFETSNYHTPNSVQQEKFTSKNAKYGSGKK</sequence>
<dbReference type="AlphaFoldDB" id="A0A078APY8"/>
<dbReference type="Pfam" id="PF00515">
    <property type="entry name" value="TPR_1"/>
    <property type="match status" value="1"/>
</dbReference>
<feature type="compositionally biased region" description="Polar residues" evidence="2">
    <location>
        <begin position="704"/>
        <end position="721"/>
    </location>
</feature>
<evidence type="ECO:0000313" key="4">
    <source>
        <dbReference type="Proteomes" id="UP000039865"/>
    </source>
</evidence>
<protein>
    <submittedName>
        <fullName evidence="3">Histidine acid phosphatase family protein</fullName>
    </submittedName>
</protein>
<feature type="region of interest" description="Disordered" evidence="2">
    <location>
        <begin position="630"/>
        <end position="655"/>
    </location>
</feature>
<dbReference type="SMART" id="SM00028">
    <property type="entry name" value="TPR"/>
    <property type="match status" value="2"/>
</dbReference>
<dbReference type="InterPro" id="IPR011990">
    <property type="entry name" value="TPR-like_helical_dom_sf"/>
</dbReference>
<gene>
    <name evidence="3" type="primary">Contig8195.g8744</name>
    <name evidence="3" type="ORF">STYLEM_12052</name>
</gene>
<evidence type="ECO:0000256" key="1">
    <source>
        <dbReference type="PROSITE-ProRule" id="PRU00339"/>
    </source>
</evidence>
<feature type="region of interest" description="Disordered" evidence="2">
    <location>
        <begin position="53"/>
        <end position="73"/>
    </location>
</feature>